<organism evidence="2 3">
    <name type="scientific">Ophiophagus hannah</name>
    <name type="common">King cobra</name>
    <name type="synonym">Naja hannah</name>
    <dbReference type="NCBI Taxonomy" id="8665"/>
    <lineage>
        <taxon>Eukaryota</taxon>
        <taxon>Metazoa</taxon>
        <taxon>Chordata</taxon>
        <taxon>Craniata</taxon>
        <taxon>Vertebrata</taxon>
        <taxon>Euteleostomi</taxon>
        <taxon>Lepidosauria</taxon>
        <taxon>Squamata</taxon>
        <taxon>Bifurcata</taxon>
        <taxon>Unidentata</taxon>
        <taxon>Episquamata</taxon>
        <taxon>Toxicofera</taxon>
        <taxon>Serpentes</taxon>
        <taxon>Colubroidea</taxon>
        <taxon>Elapidae</taxon>
        <taxon>Elapinae</taxon>
        <taxon>Ophiophagus</taxon>
    </lineage>
</organism>
<evidence type="ECO:0000313" key="3">
    <source>
        <dbReference type="Proteomes" id="UP000018936"/>
    </source>
</evidence>
<feature type="compositionally biased region" description="Basic and acidic residues" evidence="1">
    <location>
        <begin position="385"/>
        <end position="401"/>
    </location>
</feature>
<dbReference type="GO" id="GO:0051726">
    <property type="term" value="P:regulation of cell cycle"/>
    <property type="evidence" value="ECO:0007669"/>
    <property type="project" value="InterPro"/>
</dbReference>
<dbReference type="GO" id="GO:0003723">
    <property type="term" value="F:RNA binding"/>
    <property type="evidence" value="ECO:0007669"/>
    <property type="project" value="InterPro"/>
</dbReference>
<protein>
    <submittedName>
        <fullName evidence="2">Splicing regulatory glutamine/lysine-rich protein 1</fullName>
    </submittedName>
</protein>
<sequence>PSRKFRLTTPTQQPGRKPVVGIFESHPRLDTNTIPVIEQGVGLEDLQGKVHLCGRIVFPAFGRFRISCCPLAVSLCSSLSHVLSIFNSGGNIVSRAANCWKKASRLSGQGKGIPSGFAGGSGHGLVVKGLVAADPFPRGLGQLIAGSPTFATLSLADFNSQNSSASWELKSQGVQIPESLSLPPPNSHSPFTPEVFSTLNCWNPKSVKFNVGFVLRPFSLSLSLSLSLPPSLSERERERHGERKRMTVRERDRKRKRKKEKRERKKKREKRERETEKKKEREERKREKERGRKKGRKKKETERKKENKKERKKERKEKRREKERGRKTKREKKERERKKERRTSERKRKKKEEREKRKREKERKRRERKREREKEKGRKRKKKERSGSVEEEREGGKGFDF</sequence>
<dbReference type="EMBL" id="AZIM01009123">
    <property type="protein sequence ID" value="ETE57243.1"/>
    <property type="molecule type" value="Genomic_DNA"/>
</dbReference>
<reference evidence="2 3" key="1">
    <citation type="journal article" date="2013" name="Proc. Natl. Acad. Sci. U.S.A.">
        <title>The king cobra genome reveals dynamic gene evolution and adaptation in the snake venom system.</title>
        <authorList>
            <person name="Vonk F.J."/>
            <person name="Casewell N.R."/>
            <person name="Henkel C.V."/>
            <person name="Heimberg A.M."/>
            <person name="Jansen H.J."/>
            <person name="McCleary R.J."/>
            <person name="Kerkkamp H.M."/>
            <person name="Vos R.A."/>
            <person name="Guerreiro I."/>
            <person name="Calvete J.J."/>
            <person name="Wuster W."/>
            <person name="Woods A.E."/>
            <person name="Logan J.M."/>
            <person name="Harrison R.A."/>
            <person name="Castoe T.A."/>
            <person name="de Koning A.P."/>
            <person name="Pollock D.D."/>
            <person name="Yandell M."/>
            <person name="Calderon D."/>
            <person name="Renjifo C."/>
            <person name="Currier R.B."/>
            <person name="Salgado D."/>
            <person name="Pla D."/>
            <person name="Sanz L."/>
            <person name="Hyder A.S."/>
            <person name="Ribeiro J.M."/>
            <person name="Arntzen J.W."/>
            <person name="van den Thillart G.E."/>
            <person name="Boetzer M."/>
            <person name="Pirovano W."/>
            <person name="Dirks R.P."/>
            <person name="Spaink H.P."/>
            <person name="Duboule D."/>
            <person name="McGlinn E."/>
            <person name="Kini R.M."/>
            <person name="Richardson M.K."/>
        </authorList>
    </citation>
    <scope>NUCLEOTIDE SEQUENCE</scope>
    <source>
        <tissue evidence="2">Blood</tissue>
    </source>
</reference>
<dbReference type="PANTHER" id="PTHR46528:SF1">
    <property type="entry name" value="PROTEIN SON"/>
    <property type="match status" value="1"/>
</dbReference>
<name>V8N6F2_OPHHA</name>
<accession>V8N6F2</accession>
<dbReference type="Proteomes" id="UP000018936">
    <property type="component" value="Unassembled WGS sequence"/>
</dbReference>
<feature type="compositionally biased region" description="Basic residues" evidence="1">
    <location>
        <begin position="310"/>
        <end position="369"/>
    </location>
</feature>
<feature type="non-terminal residue" evidence="2">
    <location>
        <position position="1"/>
    </location>
</feature>
<evidence type="ECO:0000313" key="2">
    <source>
        <dbReference type="EMBL" id="ETE57243.1"/>
    </source>
</evidence>
<dbReference type="PANTHER" id="PTHR46528">
    <property type="entry name" value="PROTEIN SON"/>
    <property type="match status" value="1"/>
</dbReference>
<feature type="compositionally biased region" description="Basic and acidic residues" evidence="1">
    <location>
        <begin position="233"/>
        <end position="251"/>
    </location>
</feature>
<feature type="compositionally biased region" description="Basic and acidic residues" evidence="1">
    <location>
        <begin position="271"/>
        <end position="290"/>
    </location>
</feature>
<evidence type="ECO:0000256" key="1">
    <source>
        <dbReference type="SAM" id="MobiDB-lite"/>
    </source>
</evidence>
<comment type="caution">
    <text evidence="2">The sequence shown here is derived from an EMBL/GenBank/DDBJ whole genome shotgun (WGS) entry which is preliminary data.</text>
</comment>
<keyword evidence="3" id="KW-1185">Reference proteome</keyword>
<feature type="compositionally biased region" description="Basic residues" evidence="1">
    <location>
        <begin position="252"/>
        <end position="270"/>
    </location>
</feature>
<dbReference type="InterPro" id="IPR032922">
    <property type="entry name" value="SON"/>
</dbReference>
<feature type="region of interest" description="Disordered" evidence="1">
    <location>
        <begin position="226"/>
        <end position="401"/>
    </location>
</feature>
<gene>
    <name evidence="2" type="primary">SREK1</name>
    <name evidence="2" type="ORF">L345_17044</name>
</gene>
<feature type="compositionally biased region" description="Basic and acidic residues" evidence="1">
    <location>
        <begin position="299"/>
        <end position="309"/>
    </location>
</feature>
<dbReference type="AlphaFoldDB" id="V8N6F2"/>
<proteinExistence type="predicted"/>
<dbReference type="GO" id="GO:0048024">
    <property type="term" value="P:regulation of mRNA splicing, via spliceosome"/>
    <property type="evidence" value="ECO:0007669"/>
    <property type="project" value="TreeGrafter"/>
</dbReference>